<evidence type="ECO:0000256" key="2">
    <source>
        <dbReference type="ARBA" id="ARBA00009634"/>
    </source>
</evidence>
<keyword evidence="16" id="KW-1185">Reference proteome</keyword>
<dbReference type="FunFam" id="3.40.50.10140:FF:000001">
    <property type="entry name" value="Toll-like receptor 2"/>
    <property type="match status" value="1"/>
</dbReference>
<dbReference type="InterPro" id="IPR000157">
    <property type="entry name" value="TIR_dom"/>
</dbReference>
<reference evidence="15" key="1">
    <citation type="submission" date="2021-03" db="EMBL/GenBank/DDBJ databases">
        <authorList>
            <person name="Bekaert M."/>
        </authorList>
    </citation>
    <scope>NUCLEOTIDE SEQUENCE</scope>
</reference>
<dbReference type="InterPro" id="IPR032675">
    <property type="entry name" value="LRR_dom_sf"/>
</dbReference>
<keyword evidence="5 13" id="KW-0812">Transmembrane</keyword>
<dbReference type="PRINTS" id="PR01537">
    <property type="entry name" value="INTRLKN1R1F"/>
</dbReference>
<dbReference type="InterPro" id="IPR001611">
    <property type="entry name" value="Leu-rich_rpt"/>
</dbReference>
<comment type="subcellular location">
    <subcellularLocation>
        <location evidence="1">Membrane</location>
        <topology evidence="1">Single-pass type I membrane protein</topology>
    </subcellularLocation>
</comment>
<keyword evidence="6" id="KW-0732">Signal</keyword>
<dbReference type="InterPro" id="IPR017241">
    <property type="entry name" value="Toll-like_receptor"/>
</dbReference>
<keyword evidence="8" id="KW-0391">Immunity</keyword>
<keyword evidence="9 13" id="KW-1133">Transmembrane helix</keyword>
<evidence type="ECO:0000313" key="15">
    <source>
        <dbReference type="EMBL" id="CAG2218376.1"/>
    </source>
</evidence>
<dbReference type="SMART" id="SM00255">
    <property type="entry name" value="TIR"/>
    <property type="match status" value="1"/>
</dbReference>
<accession>A0A8S3SD34</accession>
<dbReference type="EMBL" id="CAJPWZ010001599">
    <property type="protein sequence ID" value="CAG2218376.1"/>
    <property type="molecule type" value="Genomic_DNA"/>
</dbReference>
<evidence type="ECO:0000256" key="1">
    <source>
        <dbReference type="ARBA" id="ARBA00004479"/>
    </source>
</evidence>
<keyword evidence="7" id="KW-0677">Repeat</keyword>
<sequence>MFYLWWDARLNVAIFWTHNKQIICDIPRRNTSRNFSDSYRTELDIFQYTLFTEAVLEHQYQRIMYKYIQNSILLVLLISTTTTLCSKCPFDSSCDCIVNASTNLTSALCSNRGLDTLPNFRTTARLLESFDASHNKIDQIPNYTFSNTNNLLHMNLSDNNISVLFSESFYGLEQLITLNLERNGLTYTFNTIPPTCFKNLYHLKSLYLKNNIGFYPTAQRYPNLSALFELETLKIDGLPKDSFEQRFETLKELKVLDLSGKDCDIKIVRSEFFLSTPNLHYIDISHCQVKKIWKNTFSDLKNLTYLDVSENEDLKFAGIENVTHDLQFTAIKIFKFNKVHKTFEMNTEIGRNTWKGLQHTNITEMHMDSNRVQLVKTGVLSILPKTLDILSAADNMFSFGIYILEAKTLNISFINVSYQFSSHQPELGSANEPTYRINRWKRNLRVDFPLPFPKNLRIAHFRRSQLQYDIPRVEIMKNNLEYLDASSNLLARWKGPTVNFHHLKHLNLSSNYCSNISTVFFKGTVNLEKLYAQNNLLGFSIQFDVDGQILKPLKMLQIIDFSQNRIPFLPPLFFVFLKRLEVLKLYDNLFEDIDFRLTQMKNLSLIDLSRNRIQFFGSVAIDQLELVASDHMLSLNLSENPFICSCASLEFLKWMTETKVVLLNRENYSCKYENGTKTLLLNVNNIYNKLKKDCSSYPVIIIGITGAIFVSVSIVCFGLFYRYRWKLRYIYYMTKNRFRGYVPVIDHANKTYLYDAFISYAEQDCGFVHNDVIKNLEKEGSLKLCLHKRDFLPGNEIAANITSAIHNSRKTVVILSPHYLASNWCRFEFNMAKMESMYTRENENILFMVFLTNIPPRELPLMMMEFIDSNSYIEYPDDEFGNVVFWQKMLEAVSA</sequence>
<dbReference type="OrthoDB" id="1526598at2759"/>
<dbReference type="PROSITE" id="PS51450">
    <property type="entry name" value="LRR"/>
    <property type="match status" value="1"/>
</dbReference>
<evidence type="ECO:0000313" key="16">
    <source>
        <dbReference type="Proteomes" id="UP000683360"/>
    </source>
</evidence>
<feature type="transmembrane region" description="Helical" evidence="13">
    <location>
        <begin position="697"/>
        <end position="721"/>
    </location>
</feature>
<evidence type="ECO:0000256" key="9">
    <source>
        <dbReference type="ARBA" id="ARBA00022989"/>
    </source>
</evidence>
<keyword evidence="10 13" id="KW-0472">Membrane</keyword>
<dbReference type="SMART" id="SM00369">
    <property type="entry name" value="LRR_TYP"/>
    <property type="match status" value="7"/>
</dbReference>
<keyword evidence="12" id="KW-0325">Glycoprotein</keyword>
<evidence type="ECO:0000259" key="14">
    <source>
        <dbReference type="PROSITE" id="PS50104"/>
    </source>
</evidence>
<dbReference type="GO" id="GO:0002224">
    <property type="term" value="P:toll-like receptor signaling pathway"/>
    <property type="evidence" value="ECO:0007669"/>
    <property type="project" value="InterPro"/>
</dbReference>
<dbReference type="PANTHER" id="PTHR24365:SF530">
    <property type="entry name" value="MSTPROX-RELATED"/>
    <property type="match status" value="1"/>
</dbReference>
<evidence type="ECO:0000256" key="10">
    <source>
        <dbReference type="ARBA" id="ARBA00023136"/>
    </source>
</evidence>
<protein>
    <recommendedName>
        <fullName evidence="14">TIR domain-containing protein</fullName>
    </recommendedName>
</protein>
<dbReference type="GO" id="GO:0045087">
    <property type="term" value="P:innate immune response"/>
    <property type="evidence" value="ECO:0007669"/>
    <property type="project" value="UniProtKB-KW"/>
</dbReference>
<keyword evidence="11" id="KW-0675">Receptor</keyword>
<feature type="domain" description="TIR" evidence="14">
    <location>
        <begin position="752"/>
        <end position="893"/>
    </location>
</feature>
<organism evidence="15 16">
    <name type="scientific">Mytilus edulis</name>
    <name type="common">Blue mussel</name>
    <dbReference type="NCBI Taxonomy" id="6550"/>
    <lineage>
        <taxon>Eukaryota</taxon>
        <taxon>Metazoa</taxon>
        <taxon>Spiralia</taxon>
        <taxon>Lophotrochozoa</taxon>
        <taxon>Mollusca</taxon>
        <taxon>Bivalvia</taxon>
        <taxon>Autobranchia</taxon>
        <taxon>Pteriomorphia</taxon>
        <taxon>Mytilida</taxon>
        <taxon>Mytiloidea</taxon>
        <taxon>Mytilidae</taxon>
        <taxon>Mytilinae</taxon>
        <taxon>Mytilus</taxon>
    </lineage>
</organism>
<evidence type="ECO:0000256" key="13">
    <source>
        <dbReference type="SAM" id="Phobius"/>
    </source>
</evidence>
<dbReference type="PROSITE" id="PS50104">
    <property type="entry name" value="TIR"/>
    <property type="match status" value="1"/>
</dbReference>
<comment type="caution">
    <text evidence="15">The sequence shown here is derived from an EMBL/GenBank/DDBJ whole genome shotgun (WGS) entry which is preliminary data.</text>
</comment>
<gene>
    <name evidence="15" type="ORF">MEDL_32068</name>
</gene>
<evidence type="ECO:0000256" key="8">
    <source>
        <dbReference type="ARBA" id="ARBA00022859"/>
    </source>
</evidence>
<dbReference type="InterPro" id="IPR035897">
    <property type="entry name" value="Toll_tir_struct_dom_sf"/>
</dbReference>
<evidence type="ECO:0000256" key="12">
    <source>
        <dbReference type="ARBA" id="ARBA00023180"/>
    </source>
</evidence>
<dbReference type="GO" id="GO:0004888">
    <property type="term" value="F:transmembrane signaling receptor activity"/>
    <property type="evidence" value="ECO:0007669"/>
    <property type="project" value="InterPro"/>
</dbReference>
<keyword evidence="4" id="KW-0433">Leucine-rich repeat</keyword>
<evidence type="ECO:0000256" key="5">
    <source>
        <dbReference type="ARBA" id="ARBA00022692"/>
    </source>
</evidence>
<evidence type="ECO:0000256" key="4">
    <source>
        <dbReference type="ARBA" id="ARBA00022614"/>
    </source>
</evidence>
<proteinExistence type="inferred from homology"/>
<dbReference type="SUPFAM" id="SSF52200">
    <property type="entry name" value="Toll/Interleukin receptor TIR domain"/>
    <property type="match status" value="1"/>
</dbReference>
<evidence type="ECO:0000256" key="6">
    <source>
        <dbReference type="ARBA" id="ARBA00022729"/>
    </source>
</evidence>
<dbReference type="InterPro" id="IPR003591">
    <property type="entry name" value="Leu-rich_rpt_typical-subtyp"/>
</dbReference>
<dbReference type="Pfam" id="PF13855">
    <property type="entry name" value="LRR_8"/>
    <property type="match status" value="2"/>
</dbReference>
<dbReference type="Gene3D" id="3.80.10.10">
    <property type="entry name" value="Ribonuclease Inhibitor"/>
    <property type="match status" value="4"/>
</dbReference>
<dbReference type="SUPFAM" id="SSF52058">
    <property type="entry name" value="L domain-like"/>
    <property type="match status" value="2"/>
</dbReference>
<comment type="similarity">
    <text evidence="2">Belongs to the Toll-like receptor family.</text>
</comment>
<dbReference type="AlphaFoldDB" id="A0A8S3SD34"/>
<evidence type="ECO:0000256" key="7">
    <source>
        <dbReference type="ARBA" id="ARBA00022737"/>
    </source>
</evidence>
<dbReference type="Pfam" id="PF01582">
    <property type="entry name" value="TIR"/>
    <property type="match status" value="1"/>
</dbReference>
<name>A0A8S3SD34_MYTED</name>
<dbReference type="PIRSF" id="PIRSF037595">
    <property type="entry name" value="Toll-like_receptor"/>
    <property type="match status" value="1"/>
</dbReference>
<dbReference type="GO" id="GO:0005886">
    <property type="term" value="C:plasma membrane"/>
    <property type="evidence" value="ECO:0007669"/>
    <property type="project" value="TreeGrafter"/>
</dbReference>
<evidence type="ECO:0000256" key="11">
    <source>
        <dbReference type="ARBA" id="ARBA00023170"/>
    </source>
</evidence>
<dbReference type="PANTHER" id="PTHR24365">
    <property type="entry name" value="TOLL-LIKE RECEPTOR"/>
    <property type="match status" value="1"/>
</dbReference>
<dbReference type="Gene3D" id="3.40.50.10140">
    <property type="entry name" value="Toll/interleukin-1 receptor homology (TIR) domain"/>
    <property type="match status" value="1"/>
</dbReference>
<dbReference type="Proteomes" id="UP000683360">
    <property type="component" value="Unassembled WGS sequence"/>
</dbReference>
<evidence type="ECO:0000256" key="3">
    <source>
        <dbReference type="ARBA" id="ARBA00022588"/>
    </source>
</evidence>
<keyword evidence="3" id="KW-0399">Innate immunity</keyword>